<organism evidence="1 2">
    <name type="scientific">Silvibacterium bohemicum</name>
    <dbReference type="NCBI Taxonomy" id="1577686"/>
    <lineage>
        <taxon>Bacteria</taxon>
        <taxon>Pseudomonadati</taxon>
        <taxon>Acidobacteriota</taxon>
        <taxon>Terriglobia</taxon>
        <taxon>Terriglobales</taxon>
        <taxon>Acidobacteriaceae</taxon>
        <taxon>Silvibacterium</taxon>
    </lineage>
</organism>
<name>A0A841K773_9BACT</name>
<sequence length="247" mass="25105">MKSLLLVLLALFVGIAIGIWYGKQHASPVTGQTPLSGPNHIKFVVEGNTKVDLAPSVGDVLNWVDTLGNPVTVNVASYAGLDNLCNEASPTSKCTILADGGIFPYDCSTAGLCFDPGISPGKSPGGPGGITKATNPAMTTSAVKAQLSPIPESVQVACTPPATGTAIATPATLDIDSNTNVMWIGGPGTAGYVTLPSGTCSNQGSKTQYAINVDGCVVLKSANYPIQLNGCQTVGTGTINLLSQRAK</sequence>
<accession>A0A841K773</accession>
<evidence type="ECO:0000313" key="2">
    <source>
        <dbReference type="Proteomes" id="UP000538666"/>
    </source>
</evidence>
<dbReference type="Proteomes" id="UP000538666">
    <property type="component" value="Unassembled WGS sequence"/>
</dbReference>
<evidence type="ECO:0000313" key="1">
    <source>
        <dbReference type="EMBL" id="MBB6146438.1"/>
    </source>
</evidence>
<gene>
    <name evidence="1" type="ORF">HNQ77_004410</name>
</gene>
<dbReference type="AlphaFoldDB" id="A0A841K773"/>
<protein>
    <submittedName>
        <fullName evidence="1">Uncharacterized protein</fullName>
    </submittedName>
</protein>
<keyword evidence="2" id="KW-1185">Reference proteome</keyword>
<proteinExistence type="predicted"/>
<comment type="caution">
    <text evidence="1">The sequence shown here is derived from an EMBL/GenBank/DDBJ whole genome shotgun (WGS) entry which is preliminary data.</text>
</comment>
<dbReference type="RefSeq" id="WP_050058133.1">
    <property type="nucleotide sequence ID" value="NZ_JACHEK010000009.1"/>
</dbReference>
<dbReference type="EMBL" id="JACHEK010000009">
    <property type="protein sequence ID" value="MBB6146438.1"/>
    <property type="molecule type" value="Genomic_DNA"/>
</dbReference>
<reference evidence="1 2" key="1">
    <citation type="submission" date="2020-08" db="EMBL/GenBank/DDBJ databases">
        <title>Genomic Encyclopedia of Type Strains, Phase IV (KMG-IV): sequencing the most valuable type-strain genomes for metagenomic binning, comparative biology and taxonomic classification.</title>
        <authorList>
            <person name="Goeker M."/>
        </authorList>
    </citation>
    <scope>NUCLEOTIDE SEQUENCE [LARGE SCALE GENOMIC DNA]</scope>
    <source>
        <strain evidence="1 2">DSM 103733</strain>
    </source>
</reference>